<evidence type="ECO:0000313" key="3">
    <source>
        <dbReference type="Proteomes" id="UP000053239"/>
    </source>
</evidence>
<keyword evidence="1" id="KW-0812">Transmembrane</keyword>
<dbReference type="Proteomes" id="UP000053239">
    <property type="component" value="Unassembled WGS sequence"/>
</dbReference>
<evidence type="ECO:0000256" key="1">
    <source>
        <dbReference type="SAM" id="Phobius"/>
    </source>
</evidence>
<feature type="transmembrane region" description="Helical" evidence="1">
    <location>
        <begin position="34"/>
        <end position="61"/>
    </location>
</feature>
<organism evidence="2 3">
    <name type="scientific">Plasmodium vivax North Korean</name>
    <dbReference type="NCBI Taxonomy" id="1035514"/>
    <lineage>
        <taxon>Eukaryota</taxon>
        <taxon>Sar</taxon>
        <taxon>Alveolata</taxon>
        <taxon>Apicomplexa</taxon>
        <taxon>Aconoidasida</taxon>
        <taxon>Haemosporida</taxon>
        <taxon>Plasmodiidae</taxon>
        <taxon>Plasmodium</taxon>
        <taxon>Plasmodium (Plasmodium)</taxon>
    </lineage>
</organism>
<dbReference type="EMBL" id="KQ235233">
    <property type="protein sequence ID" value="KNA01734.1"/>
    <property type="molecule type" value="Genomic_DNA"/>
</dbReference>
<sequence length="82" mass="9689">MVRLLIKFTVKLLFMIIQVLEVQRLKIQLLKDLMIQILFMALLVMEGVTILRVLMLIMLVVKLKTMQNHVWKILVVMNKALK</sequence>
<keyword evidence="1" id="KW-1133">Transmembrane helix</keyword>
<protein>
    <submittedName>
        <fullName evidence="2">Uncharacterized protein</fullName>
    </submittedName>
</protein>
<reference evidence="2 3" key="1">
    <citation type="submission" date="2011-09" db="EMBL/GenBank/DDBJ databases">
        <title>The Genome Sequence of Plasmodium vivax North Korean.</title>
        <authorList>
            <consortium name="The Broad Institute Genome Sequencing Platform"/>
            <consortium name="The Broad Institute Genome Sequencing Center for Infectious Disease"/>
            <person name="Neafsey D."/>
            <person name="Carlton J."/>
            <person name="Barnwell J."/>
            <person name="Collins W."/>
            <person name="Escalante A."/>
            <person name="Mullikin J."/>
            <person name="Saul A."/>
            <person name="Guigo R."/>
            <person name="Camara F."/>
            <person name="Young S.K."/>
            <person name="Zeng Q."/>
            <person name="Gargeya S."/>
            <person name="Fitzgerald M."/>
            <person name="Haas B."/>
            <person name="Abouelleil A."/>
            <person name="Alvarado L."/>
            <person name="Arachchi H.M."/>
            <person name="Berlin A."/>
            <person name="Brown A."/>
            <person name="Chapman S.B."/>
            <person name="Chen Z."/>
            <person name="Dunbar C."/>
            <person name="Freedman E."/>
            <person name="Gearin G."/>
            <person name="Gellesch M."/>
            <person name="Goldberg J."/>
            <person name="Griggs A."/>
            <person name="Gujja S."/>
            <person name="Heiman D."/>
            <person name="Howarth C."/>
            <person name="Larson L."/>
            <person name="Lui A."/>
            <person name="MacDonald P.J.P."/>
            <person name="Montmayeur A."/>
            <person name="Murphy C."/>
            <person name="Neiman D."/>
            <person name="Pearson M."/>
            <person name="Priest M."/>
            <person name="Roberts A."/>
            <person name="Saif S."/>
            <person name="Shea T."/>
            <person name="Shenoy N."/>
            <person name="Sisk P."/>
            <person name="Stolte C."/>
            <person name="Sykes S."/>
            <person name="Wortman J."/>
            <person name="Nusbaum C."/>
            <person name="Birren B."/>
        </authorList>
    </citation>
    <scope>NUCLEOTIDE SEQUENCE [LARGE SCALE GENOMIC DNA]</scope>
    <source>
        <strain evidence="2 3">North Korean</strain>
    </source>
</reference>
<proteinExistence type="predicted"/>
<gene>
    <name evidence="2" type="ORF">PVNG_06618</name>
</gene>
<name>A0A0J9WF38_PLAVI</name>
<accession>A0A0J9WF38</accession>
<dbReference type="AlphaFoldDB" id="A0A0J9WF38"/>
<evidence type="ECO:0000313" key="2">
    <source>
        <dbReference type="EMBL" id="KNA01734.1"/>
    </source>
</evidence>
<keyword evidence="1" id="KW-0472">Membrane</keyword>